<feature type="region of interest" description="Disordered" evidence="1">
    <location>
        <begin position="598"/>
        <end position="660"/>
    </location>
</feature>
<proteinExistence type="predicted"/>
<gene>
    <name evidence="2" type="ORF">BSAL_12980</name>
</gene>
<dbReference type="EMBL" id="CYKH01001605">
    <property type="protein sequence ID" value="CUG87979.1"/>
    <property type="molecule type" value="Genomic_DNA"/>
</dbReference>
<evidence type="ECO:0000256" key="1">
    <source>
        <dbReference type="SAM" id="MobiDB-lite"/>
    </source>
</evidence>
<accession>A0A0S4JDC7</accession>
<sequence length="856" mass="93284">MIKKDTHPQPFWLMTTTIGEQFSRGAFPGASSEQMKLDNFFCDVRQSNDRENNCDVFSRADGVIMAFYRAQNGSYHTTVAVHADGTVLVSRPLSAASALTSTDAPPALAVLMKQLAAVESTGAVAFVVETPHCPRVFLYHPRASSNERQPSTLSAMKEFLIGFGDGTILRRQIVPKFANKIIEEEVLGPNNANEEILLETAFSKAGESTVRFHHDTALAFVEAASVRLSPMTTTSIALCEGVGVFDLALGGFRLVDFRAHTTTVQDLFDTSAFPKVDANVAANQTQLLLAMAPVGYSPHILPKKGRDALQATLAAKPVESLGVPTLLERLRGLTASYIVEHRLISKGPRRSQPAQLGATAVNASHNKHDVAAANSINATQTSKDLVVSTLAQLRAADQEDSTAYDPNAVHPDQVPSVFGPFLTEVRPLLFVLYQDGSVAEFLCTQDVAPFVHHVNLAPQNVSVSRAYCSGEPGIEQLTFVGGEVTSFGKKYMRVSMEESPVEQATWLPRTLLPPRRFLTASAQAMSQAEASKQVRMVLRYQPLSVTARLATAKHEVRRQDQILAMHNYNSSIQNSICVVPQEDIDAQNALREKYLRQKQPLSSKAPQSPPKVSLINDPPPTGNNNPFANVAPYYAEEDVEDDPPQRTQEGSPAESFNAGDARKASIKHLSLNKVFSFEPKEVDFGPLIAGLRYAYPVTMHSHTTDTLLFEVFRPRRLQNGVQVLSVQSSRFMLSPFGKSTVFVMLNLPEDSLESLRTDPNDSSGNVRILQETLRLECAQLKTVFQLSISAQVSPSLASVKSKLSTPTPPPHAVTTVPRKPKVDTLHAPVSGKTMLASGYYADMAMNTSVQVVGPAV</sequence>
<dbReference type="OrthoDB" id="246043at2759"/>
<dbReference type="AlphaFoldDB" id="A0A0S4JDC7"/>
<organism evidence="2 3">
    <name type="scientific">Bodo saltans</name>
    <name type="common">Flagellated protozoan</name>
    <dbReference type="NCBI Taxonomy" id="75058"/>
    <lineage>
        <taxon>Eukaryota</taxon>
        <taxon>Discoba</taxon>
        <taxon>Euglenozoa</taxon>
        <taxon>Kinetoplastea</taxon>
        <taxon>Metakinetoplastina</taxon>
        <taxon>Eubodonida</taxon>
        <taxon>Bodonidae</taxon>
        <taxon>Bodo</taxon>
    </lineage>
</organism>
<evidence type="ECO:0000313" key="2">
    <source>
        <dbReference type="EMBL" id="CUG87979.1"/>
    </source>
</evidence>
<reference evidence="3" key="1">
    <citation type="submission" date="2015-09" db="EMBL/GenBank/DDBJ databases">
        <authorList>
            <consortium name="Pathogen Informatics"/>
        </authorList>
    </citation>
    <scope>NUCLEOTIDE SEQUENCE [LARGE SCALE GENOMIC DNA]</scope>
    <source>
        <strain evidence="3">Lake Konstanz</strain>
    </source>
</reference>
<protein>
    <submittedName>
        <fullName evidence="2">Uncharacterized protein</fullName>
    </submittedName>
</protein>
<name>A0A0S4JDC7_BODSA</name>
<keyword evidence="3" id="KW-1185">Reference proteome</keyword>
<evidence type="ECO:0000313" key="3">
    <source>
        <dbReference type="Proteomes" id="UP000051952"/>
    </source>
</evidence>
<dbReference type="VEuPathDB" id="TriTrypDB:BSAL_12980"/>
<dbReference type="Proteomes" id="UP000051952">
    <property type="component" value="Unassembled WGS sequence"/>
</dbReference>